<dbReference type="AlphaFoldDB" id="A0A4C1WI20"/>
<evidence type="ECO:0000313" key="1">
    <source>
        <dbReference type="EMBL" id="GBP49777.1"/>
    </source>
</evidence>
<proteinExistence type="predicted"/>
<accession>A0A4C1WI20</accession>
<gene>
    <name evidence="1" type="ORF">EVAR_81396_1</name>
</gene>
<dbReference type="EMBL" id="BGZK01000552">
    <property type="protein sequence ID" value="GBP49777.1"/>
    <property type="molecule type" value="Genomic_DNA"/>
</dbReference>
<reference evidence="1 2" key="1">
    <citation type="journal article" date="2019" name="Commun. Biol.">
        <title>The bagworm genome reveals a unique fibroin gene that provides high tensile strength.</title>
        <authorList>
            <person name="Kono N."/>
            <person name="Nakamura H."/>
            <person name="Ohtoshi R."/>
            <person name="Tomita M."/>
            <person name="Numata K."/>
            <person name="Arakawa K."/>
        </authorList>
    </citation>
    <scope>NUCLEOTIDE SEQUENCE [LARGE SCALE GENOMIC DNA]</scope>
</reference>
<protein>
    <submittedName>
        <fullName evidence="1">Uncharacterized protein</fullName>
    </submittedName>
</protein>
<organism evidence="1 2">
    <name type="scientific">Eumeta variegata</name>
    <name type="common">Bagworm moth</name>
    <name type="synonym">Eumeta japonica</name>
    <dbReference type="NCBI Taxonomy" id="151549"/>
    <lineage>
        <taxon>Eukaryota</taxon>
        <taxon>Metazoa</taxon>
        <taxon>Ecdysozoa</taxon>
        <taxon>Arthropoda</taxon>
        <taxon>Hexapoda</taxon>
        <taxon>Insecta</taxon>
        <taxon>Pterygota</taxon>
        <taxon>Neoptera</taxon>
        <taxon>Endopterygota</taxon>
        <taxon>Lepidoptera</taxon>
        <taxon>Glossata</taxon>
        <taxon>Ditrysia</taxon>
        <taxon>Tineoidea</taxon>
        <taxon>Psychidae</taxon>
        <taxon>Oiketicinae</taxon>
        <taxon>Eumeta</taxon>
    </lineage>
</organism>
<sequence length="202" mass="22059">MTPDDARPMFTTQLASYGQFIPSARDNQMHQKTSGTNVNNGTYSNGDVADAAHFQNIAEIRYRTNTINKEALHLQLRKYATFYRRGALIACACEIAAIIPKTQTDTVVLHSVASFACDSDIHAVPIPDHSLYRLYTPPQDLATSISPIAVTCVAPVTALFTRVVRFDKQQCAATFGAEGAHVSKRNVDVSAPDGDKKENENA</sequence>
<comment type="caution">
    <text evidence="1">The sequence shown here is derived from an EMBL/GenBank/DDBJ whole genome shotgun (WGS) entry which is preliminary data.</text>
</comment>
<keyword evidence="2" id="KW-1185">Reference proteome</keyword>
<evidence type="ECO:0000313" key="2">
    <source>
        <dbReference type="Proteomes" id="UP000299102"/>
    </source>
</evidence>
<name>A0A4C1WI20_EUMVA</name>
<dbReference type="Proteomes" id="UP000299102">
    <property type="component" value="Unassembled WGS sequence"/>
</dbReference>